<dbReference type="RefSeq" id="WP_277862353.1">
    <property type="nucleotide sequence ID" value="NZ_JARRAG010000002.1"/>
</dbReference>
<accession>A0ABT6FEP2</accession>
<dbReference type="InterPro" id="IPR001932">
    <property type="entry name" value="PPM-type_phosphatase-like_dom"/>
</dbReference>
<dbReference type="SMART" id="SM00331">
    <property type="entry name" value="PP2C_SIG"/>
    <property type="match status" value="1"/>
</dbReference>
<dbReference type="PANTHER" id="PTHR43156:SF2">
    <property type="entry name" value="STAGE II SPORULATION PROTEIN E"/>
    <property type="match status" value="1"/>
</dbReference>
<dbReference type="InterPro" id="IPR008984">
    <property type="entry name" value="SMAD_FHA_dom_sf"/>
</dbReference>
<protein>
    <submittedName>
        <fullName evidence="3">SpoIIE family protein phosphatase</fullName>
    </submittedName>
</protein>
<dbReference type="InterPro" id="IPR029016">
    <property type="entry name" value="GAF-like_dom_sf"/>
</dbReference>
<dbReference type="Pfam" id="PF13185">
    <property type="entry name" value="GAF_2"/>
    <property type="match status" value="1"/>
</dbReference>
<evidence type="ECO:0000313" key="4">
    <source>
        <dbReference type="Proteomes" id="UP001216907"/>
    </source>
</evidence>
<dbReference type="InterPro" id="IPR036457">
    <property type="entry name" value="PPM-type-like_dom_sf"/>
</dbReference>
<dbReference type="Pfam" id="PF00498">
    <property type="entry name" value="FHA"/>
    <property type="match status" value="1"/>
</dbReference>
<keyword evidence="4" id="KW-1185">Reference proteome</keyword>
<evidence type="ECO:0000313" key="3">
    <source>
        <dbReference type="EMBL" id="MDG3006048.1"/>
    </source>
</evidence>
<dbReference type="InterPro" id="IPR003018">
    <property type="entry name" value="GAF"/>
</dbReference>
<dbReference type="EMBL" id="JARRAG010000002">
    <property type="protein sequence ID" value="MDG3006048.1"/>
    <property type="molecule type" value="Genomic_DNA"/>
</dbReference>
<dbReference type="CDD" id="cd00060">
    <property type="entry name" value="FHA"/>
    <property type="match status" value="1"/>
</dbReference>
<name>A0ABT6FEP2_9BACT</name>
<organism evidence="3 4">
    <name type="scientific">Paludisphaera mucosa</name>
    <dbReference type="NCBI Taxonomy" id="3030827"/>
    <lineage>
        <taxon>Bacteria</taxon>
        <taxon>Pseudomonadati</taxon>
        <taxon>Planctomycetota</taxon>
        <taxon>Planctomycetia</taxon>
        <taxon>Isosphaerales</taxon>
        <taxon>Isosphaeraceae</taxon>
        <taxon>Paludisphaera</taxon>
    </lineage>
</organism>
<gene>
    <name evidence="3" type="ORF">PZE19_19925</name>
</gene>
<evidence type="ECO:0000256" key="1">
    <source>
        <dbReference type="ARBA" id="ARBA00022801"/>
    </source>
</evidence>
<sequence length="555" mass="59932">MIFSEGVGATLELLRNGQTERMIELRGTDLHIGRHPLVGVTLDHPKVSLYHARVERRFDGSYRVVDLMSRNATHVDGVRLKPFEPTLVREGSRIRIVDFEFIFHEPAARVGGPSEVAKSTVLGSLDDLSSSSLVQRAADPAEALRGVLDVVKALGGASDLDERLARALEGLMSILPRAERGFVATAEIDGSLPLRAFRKVKGPVGRPPVLSRTIVEEVLRNGRALLIKDVFVDERFKDRESLSAAIRTAICAPLLGRDGRPLGLIQLDGASPMARFRDEDLDLLAALAVPIATVVENDRLLREQASWAAAAEIQRALLPRARPEVPGYTFWEFYRTAEDVGGDLYDYIRVEDPDAPPTAPTRWCVSLGDVAGHGMSAAILMAGVCPEVRLLARAGFPPEDVLAYVNRSCYDSGVVNRFVTMLLAEVDPGSHRLTVASAGHPSPLARRADGRVEALECPGAGTPLGVERDAAYEPSQFDMEPGEVVVLYSDGLVDAVDDLGGALGLERLRSLLARSDGGADQVGEAILGMLGQHLKDRPPLDDISIVCIGREPAPA</sequence>
<dbReference type="SMART" id="SM00240">
    <property type="entry name" value="FHA"/>
    <property type="match status" value="1"/>
</dbReference>
<dbReference type="SMART" id="SM00065">
    <property type="entry name" value="GAF"/>
    <property type="match status" value="1"/>
</dbReference>
<dbReference type="Gene3D" id="3.60.40.10">
    <property type="entry name" value="PPM-type phosphatase domain"/>
    <property type="match status" value="1"/>
</dbReference>
<dbReference type="PROSITE" id="PS50006">
    <property type="entry name" value="FHA_DOMAIN"/>
    <property type="match status" value="1"/>
</dbReference>
<dbReference type="SUPFAM" id="SSF55781">
    <property type="entry name" value="GAF domain-like"/>
    <property type="match status" value="1"/>
</dbReference>
<dbReference type="SUPFAM" id="SSF81606">
    <property type="entry name" value="PP2C-like"/>
    <property type="match status" value="1"/>
</dbReference>
<evidence type="ECO:0000259" key="2">
    <source>
        <dbReference type="PROSITE" id="PS50006"/>
    </source>
</evidence>
<proteinExistence type="predicted"/>
<dbReference type="PANTHER" id="PTHR43156">
    <property type="entry name" value="STAGE II SPORULATION PROTEIN E-RELATED"/>
    <property type="match status" value="1"/>
</dbReference>
<dbReference type="Gene3D" id="2.60.200.20">
    <property type="match status" value="1"/>
</dbReference>
<reference evidence="3 4" key="1">
    <citation type="submission" date="2023-03" db="EMBL/GenBank/DDBJ databases">
        <title>Paludisphaera mucosa sp. nov. a novel planctomycete from northern fen.</title>
        <authorList>
            <person name="Ivanova A."/>
        </authorList>
    </citation>
    <scope>NUCLEOTIDE SEQUENCE [LARGE SCALE GENOMIC DNA]</scope>
    <source>
        <strain evidence="3 4">Pla2</strain>
    </source>
</reference>
<dbReference type="InterPro" id="IPR052016">
    <property type="entry name" value="Bact_Sigma-Reg"/>
</dbReference>
<dbReference type="Gene3D" id="3.30.450.40">
    <property type="match status" value="1"/>
</dbReference>
<dbReference type="SUPFAM" id="SSF49879">
    <property type="entry name" value="SMAD/FHA domain"/>
    <property type="match status" value="1"/>
</dbReference>
<dbReference type="Pfam" id="PF07228">
    <property type="entry name" value="SpoIIE"/>
    <property type="match status" value="1"/>
</dbReference>
<keyword evidence="1" id="KW-0378">Hydrolase</keyword>
<feature type="domain" description="FHA" evidence="2">
    <location>
        <begin position="30"/>
        <end position="80"/>
    </location>
</feature>
<dbReference type="InterPro" id="IPR000253">
    <property type="entry name" value="FHA_dom"/>
</dbReference>
<comment type="caution">
    <text evidence="3">The sequence shown here is derived from an EMBL/GenBank/DDBJ whole genome shotgun (WGS) entry which is preliminary data.</text>
</comment>
<dbReference type="Proteomes" id="UP001216907">
    <property type="component" value="Unassembled WGS sequence"/>
</dbReference>